<reference evidence="1 2" key="1">
    <citation type="submission" date="2019-03" db="EMBL/GenBank/DDBJ databases">
        <authorList>
            <person name="Zhang S."/>
        </authorList>
    </citation>
    <scope>NUCLEOTIDE SEQUENCE [LARGE SCALE GENOMIC DNA]</scope>
    <source>
        <strain evidence="1 2">S4J41</strain>
    </source>
</reference>
<accession>A0A4R5EX74</accession>
<sequence length="170" mass="18736">METSQSVPDLIVAAQVKAKVFEDRISLARAQLDGQSGSEAQAEDLRAATVALELAAVDIFTLFEARMQHHFKRGPFSKKLRTSLVNSGQADLADRVHKYYLAINVLKHGKGASYRELLDTPTELFHMKPAETLDPKEEDAPSSLIDVGVPGFFDGLATTLLEAHKFLETR</sequence>
<name>A0A4R5EX74_9RHOB</name>
<evidence type="ECO:0000313" key="2">
    <source>
        <dbReference type="Proteomes" id="UP000294662"/>
    </source>
</evidence>
<dbReference type="Proteomes" id="UP000294662">
    <property type="component" value="Unassembled WGS sequence"/>
</dbReference>
<evidence type="ECO:0000313" key="1">
    <source>
        <dbReference type="EMBL" id="TDE39574.1"/>
    </source>
</evidence>
<gene>
    <name evidence="1" type="ORF">E1B25_05855</name>
</gene>
<dbReference type="RefSeq" id="WP_132827828.1">
    <property type="nucleotide sequence ID" value="NZ_SMFP01000003.1"/>
</dbReference>
<organism evidence="1 2">
    <name type="scientific">Antarcticimicrobium sediminis</name>
    <dbReference type="NCBI Taxonomy" id="2546227"/>
    <lineage>
        <taxon>Bacteria</taxon>
        <taxon>Pseudomonadati</taxon>
        <taxon>Pseudomonadota</taxon>
        <taxon>Alphaproteobacteria</taxon>
        <taxon>Rhodobacterales</taxon>
        <taxon>Paracoccaceae</taxon>
        <taxon>Antarcticimicrobium</taxon>
    </lineage>
</organism>
<dbReference type="EMBL" id="SMFP01000003">
    <property type="protein sequence ID" value="TDE39574.1"/>
    <property type="molecule type" value="Genomic_DNA"/>
</dbReference>
<proteinExistence type="predicted"/>
<comment type="caution">
    <text evidence="1">The sequence shown here is derived from an EMBL/GenBank/DDBJ whole genome shotgun (WGS) entry which is preliminary data.</text>
</comment>
<keyword evidence="2" id="KW-1185">Reference proteome</keyword>
<dbReference type="OrthoDB" id="7725299at2"/>
<dbReference type="AlphaFoldDB" id="A0A4R5EX74"/>
<protein>
    <submittedName>
        <fullName evidence="1">Uncharacterized protein</fullName>
    </submittedName>
</protein>